<name>A0A4C1XW54_EUMVA</name>
<protein>
    <submittedName>
        <fullName evidence="2">Uncharacterized protein</fullName>
    </submittedName>
</protein>
<feature type="compositionally biased region" description="Basic and acidic residues" evidence="1">
    <location>
        <begin position="1"/>
        <end position="10"/>
    </location>
</feature>
<sequence length="185" mass="20127">MPRRDLEFKSRKLTSTSRGDEAPRRRKIASSLNTPPLNRGIFKLRATNENGLRCLHNGAGPINAVYTHLCEQAPAWDVKLGKFPVAINVGGRARATRIVRVENDNNIESKQLEAQRGPAIKLYMRAEGRGEAGKVVGEKIRFGRGDTAGRLGIVISVAGNLGLQTRGGPRVALMSPARLRAIRAA</sequence>
<evidence type="ECO:0000256" key="1">
    <source>
        <dbReference type="SAM" id="MobiDB-lite"/>
    </source>
</evidence>
<organism evidence="2 3">
    <name type="scientific">Eumeta variegata</name>
    <name type="common">Bagworm moth</name>
    <name type="synonym">Eumeta japonica</name>
    <dbReference type="NCBI Taxonomy" id="151549"/>
    <lineage>
        <taxon>Eukaryota</taxon>
        <taxon>Metazoa</taxon>
        <taxon>Ecdysozoa</taxon>
        <taxon>Arthropoda</taxon>
        <taxon>Hexapoda</taxon>
        <taxon>Insecta</taxon>
        <taxon>Pterygota</taxon>
        <taxon>Neoptera</taxon>
        <taxon>Endopterygota</taxon>
        <taxon>Lepidoptera</taxon>
        <taxon>Glossata</taxon>
        <taxon>Ditrysia</taxon>
        <taxon>Tineoidea</taxon>
        <taxon>Psychidae</taxon>
        <taxon>Oiketicinae</taxon>
        <taxon>Eumeta</taxon>
    </lineage>
</organism>
<proteinExistence type="predicted"/>
<keyword evidence="3" id="KW-1185">Reference proteome</keyword>
<accession>A0A4C1XW54</accession>
<comment type="caution">
    <text evidence="2">The sequence shown here is derived from an EMBL/GenBank/DDBJ whole genome shotgun (WGS) entry which is preliminary data.</text>
</comment>
<dbReference type="EMBL" id="BGZK01000982">
    <property type="protein sequence ID" value="GBP67370.1"/>
    <property type="molecule type" value="Genomic_DNA"/>
</dbReference>
<dbReference type="Proteomes" id="UP000299102">
    <property type="component" value="Unassembled WGS sequence"/>
</dbReference>
<evidence type="ECO:0000313" key="2">
    <source>
        <dbReference type="EMBL" id="GBP67370.1"/>
    </source>
</evidence>
<evidence type="ECO:0000313" key="3">
    <source>
        <dbReference type="Proteomes" id="UP000299102"/>
    </source>
</evidence>
<gene>
    <name evidence="2" type="ORF">EVAR_43653_1</name>
</gene>
<dbReference type="AlphaFoldDB" id="A0A4C1XW54"/>
<feature type="region of interest" description="Disordered" evidence="1">
    <location>
        <begin position="1"/>
        <end position="27"/>
    </location>
</feature>
<reference evidence="2 3" key="1">
    <citation type="journal article" date="2019" name="Commun. Biol.">
        <title>The bagworm genome reveals a unique fibroin gene that provides high tensile strength.</title>
        <authorList>
            <person name="Kono N."/>
            <person name="Nakamura H."/>
            <person name="Ohtoshi R."/>
            <person name="Tomita M."/>
            <person name="Numata K."/>
            <person name="Arakawa K."/>
        </authorList>
    </citation>
    <scope>NUCLEOTIDE SEQUENCE [LARGE SCALE GENOMIC DNA]</scope>
</reference>